<accession>A0ABT5A6I6</accession>
<dbReference type="EMBL" id="JAQMTU010000078">
    <property type="protein sequence ID" value="MDB9487559.1"/>
    <property type="molecule type" value="Genomic_DNA"/>
</dbReference>
<proteinExistence type="predicted"/>
<organism evidence="1 2">
    <name type="scientific">Dolichospermum circinale CS-537/01</name>
    <dbReference type="NCBI Taxonomy" id="3021739"/>
    <lineage>
        <taxon>Bacteria</taxon>
        <taxon>Bacillati</taxon>
        <taxon>Cyanobacteriota</taxon>
        <taxon>Cyanophyceae</taxon>
        <taxon>Nostocales</taxon>
        <taxon>Aphanizomenonaceae</taxon>
        <taxon>Dolichospermum</taxon>
        <taxon>Dolichospermum circinale</taxon>
    </lineage>
</organism>
<evidence type="ECO:0000313" key="2">
    <source>
        <dbReference type="Proteomes" id="UP001212123"/>
    </source>
</evidence>
<comment type="caution">
    <text evidence="1">The sequence shown here is derived from an EMBL/GenBank/DDBJ whole genome shotgun (WGS) entry which is preliminary data.</text>
</comment>
<evidence type="ECO:0000313" key="1">
    <source>
        <dbReference type="EMBL" id="MDB9487559.1"/>
    </source>
</evidence>
<name>A0ABT5A6I6_9CYAN</name>
<sequence length="151" mass="18166">MATAKSGVFFWTHTMFYQAPEFVGRIRNLHFDNNKWHYEIYINDILVKKDYVDHILDKNEVIKYIKMIGDQYRKSLMLKHELESVGDEWYVKWCTDLTRHGKKLGLTGYYGIFHKGRSVFMFETQDLDEALEFLKKKKAEHQAVIDEYLSW</sequence>
<reference evidence="1 2" key="1">
    <citation type="submission" date="2023-01" db="EMBL/GenBank/DDBJ databases">
        <title>Genomes from the Australian National Cyanobacteria Reference Collection.</title>
        <authorList>
            <person name="Willis A."/>
            <person name="Lee E.M.F."/>
        </authorList>
    </citation>
    <scope>NUCLEOTIDE SEQUENCE [LARGE SCALE GENOMIC DNA]</scope>
    <source>
        <strain evidence="1 2">CS-537/01</strain>
    </source>
</reference>
<dbReference type="Proteomes" id="UP001212123">
    <property type="component" value="Unassembled WGS sequence"/>
</dbReference>
<dbReference type="RefSeq" id="WP_271805734.1">
    <property type="nucleotide sequence ID" value="NZ_JAQMTU010000078.1"/>
</dbReference>
<gene>
    <name evidence="1" type="ORF">PN492_13545</name>
</gene>
<keyword evidence="2" id="KW-1185">Reference proteome</keyword>
<protein>
    <submittedName>
        <fullName evidence="1">Uncharacterized protein</fullName>
    </submittedName>
</protein>